<dbReference type="InterPro" id="IPR013099">
    <property type="entry name" value="K_chnl_dom"/>
</dbReference>
<feature type="transmembrane region" description="Helical" evidence="1">
    <location>
        <begin position="105"/>
        <end position="129"/>
    </location>
</feature>
<evidence type="ECO:0000259" key="2">
    <source>
        <dbReference type="Pfam" id="PF07885"/>
    </source>
</evidence>
<proteinExistence type="predicted"/>
<gene>
    <name evidence="3" type="ORF">AWB77_03653</name>
</gene>
<keyword evidence="1" id="KW-1133">Transmembrane helix</keyword>
<keyword evidence="1" id="KW-0472">Membrane</keyword>
<dbReference type="SUPFAM" id="SSF81324">
    <property type="entry name" value="Voltage-gated potassium channels"/>
    <property type="match status" value="1"/>
</dbReference>
<accession>A0A158C5B9</accession>
<keyword evidence="4" id="KW-1185">Reference proteome</keyword>
<evidence type="ECO:0000313" key="3">
    <source>
        <dbReference type="EMBL" id="SAK77503.1"/>
    </source>
</evidence>
<feature type="domain" description="Potassium channel" evidence="2">
    <location>
        <begin position="49"/>
        <end position="126"/>
    </location>
</feature>
<dbReference type="Proteomes" id="UP000054903">
    <property type="component" value="Unassembled WGS sequence"/>
</dbReference>
<keyword evidence="1" id="KW-0812">Transmembrane</keyword>
<comment type="caution">
    <text evidence="3">The sequence shown here is derived from an EMBL/GenBank/DDBJ whole genome shotgun (WGS) entry which is preliminary data.</text>
</comment>
<evidence type="ECO:0000313" key="4">
    <source>
        <dbReference type="Proteomes" id="UP000054903"/>
    </source>
</evidence>
<sequence>MTAYHRRRVQSVRMKSITKLLQIQTINSRRVTFEFVRALWHLRSLLGLLLIVFVALCAAMFWLGAPVDSITHARASFGDTLYFCSVTALTIGYGDVVATTGIGRALSVLLGLYGVLVTGVTTAVAVFAVQRAAGRTA</sequence>
<dbReference type="AlphaFoldDB" id="A0A158C5B9"/>
<dbReference type="STRING" id="1777138.AWB77_03653"/>
<evidence type="ECO:0000256" key="1">
    <source>
        <dbReference type="SAM" id="Phobius"/>
    </source>
</evidence>
<dbReference type="Gene3D" id="1.10.287.70">
    <property type="match status" value="1"/>
</dbReference>
<organism evidence="3 4">
    <name type="scientific">Caballeronia fortuita</name>
    <dbReference type="NCBI Taxonomy" id="1777138"/>
    <lineage>
        <taxon>Bacteria</taxon>
        <taxon>Pseudomonadati</taxon>
        <taxon>Pseudomonadota</taxon>
        <taxon>Betaproteobacteria</taxon>
        <taxon>Burkholderiales</taxon>
        <taxon>Burkholderiaceae</taxon>
        <taxon>Caballeronia</taxon>
    </lineage>
</organism>
<dbReference type="Pfam" id="PF07885">
    <property type="entry name" value="Ion_trans_2"/>
    <property type="match status" value="1"/>
</dbReference>
<reference evidence="3" key="1">
    <citation type="submission" date="2016-01" db="EMBL/GenBank/DDBJ databases">
        <authorList>
            <person name="Peeters C."/>
        </authorList>
    </citation>
    <scope>NUCLEOTIDE SEQUENCE</scope>
    <source>
        <strain evidence="3">LMG 29320</strain>
    </source>
</reference>
<feature type="transmembrane region" description="Helical" evidence="1">
    <location>
        <begin position="45"/>
        <end position="65"/>
    </location>
</feature>
<name>A0A158C5B9_9BURK</name>
<feature type="transmembrane region" description="Helical" evidence="1">
    <location>
        <begin position="80"/>
        <end position="98"/>
    </location>
</feature>
<dbReference type="EMBL" id="FCNX02000009">
    <property type="protein sequence ID" value="SAK77503.1"/>
    <property type="molecule type" value="Genomic_DNA"/>
</dbReference>
<protein>
    <submittedName>
        <fullName evidence="3">Ion channel</fullName>
    </submittedName>
</protein>